<dbReference type="NCBIfam" id="NF009379">
    <property type="entry name" value="PRK12740.1-3"/>
    <property type="match status" value="1"/>
</dbReference>
<dbReference type="GO" id="GO:0003746">
    <property type="term" value="F:translation elongation factor activity"/>
    <property type="evidence" value="ECO:0007669"/>
    <property type="project" value="UniProtKB-KW"/>
</dbReference>
<dbReference type="CDD" id="cd01434">
    <property type="entry name" value="EFG_mtEFG1_IV"/>
    <property type="match status" value="1"/>
</dbReference>
<dbReference type="SUPFAM" id="SSF50447">
    <property type="entry name" value="Translation proteins"/>
    <property type="match status" value="1"/>
</dbReference>
<evidence type="ECO:0000256" key="4">
    <source>
        <dbReference type="ARBA" id="ARBA00022917"/>
    </source>
</evidence>
<dbReference type="EMBL" id="FOSK01000003">
    <property type="protein sequence ID" value="SFK23414.1"/>
    <property type="molecule type" value="Genomic_DNA"/>
</dbReference>
<keyword evidence="9" id="KW-1185">Reference proteome</keyword>
<name>A0A1I3XV60_9HYPH</name>
<dbReference type="InterPro" id="IPR014721">
    <property type="entry name" value="Ribsml_uS5_D2-typ_fold_subgr"/>
</dbReference>
<dbReference type="SUPFAM" id="SSF52540">
    <property type="entry name" value="P-loop containing nucleoside triphosphate hydrolases"/>
    <property type="match status" value="1"/>
</dbReference>
<dbReference type="InterPro" id="IPR000640">
    <property type="entry name" value="EFG_V-like"/>
</dbReference>
<dbReference type="InterPro" id="IPR027417">
    <property type="entry name" value="P-loop_NTPase"/>
</dbReference>
<accession>A0A1I3XV60</accession>
<dbReference type="CDD" id="cd03713">
    <property type="entry name" value="EFG_mtEFG_C"/>
    <property type="match status" value="1"/>
</dbReference>
<evidence type="ECO:0000256" key="6">
    <source>
        <dbReference type="ARBA" id="ARBA00024731"/>
    </source>
</evidence>
<dbReference type="Pfam" id="PF03764">
    <property type="entry name" value="EFG_IV"/>
    <property type="match status" value="1"/>
</dbReference>
<evidence type="ECO:0000259" key="7">
    <source>
        <dbReference type="PROSITE" id="PS51722"/>
    </source>
</evidence>
<keyword evidence="4" id="KW-0648">Protein biosynthesis</keyword>
<dbReference type="InterPro" id="IPR035649">
    <property type="entry name" value="EFG_V"/>
</dbReference>
<dbReference type="Gene3D" id="3.30.70.240">
    <property type="match status" value="1"/>
</dbReference>
<dbReference type="Proteomes" id="UP000199598">
    <property type="component" value="Unassembled WGS sequence"/>
</dbReference>
<reference evidence="8 9" key="1">
    <citation type="submission" date="2016-10" db="EMBL/GenBank/DDBJ databases">
        <authorList>
            <person name="Varghese N."/>
            <person name="Submissions S."/>
        </authorList>
    </citation>
    <scope>NUCLEOTIDE SEQUENCE [LARGE SCALE GENOMIC DNA]</scope>
    <source>
        <strain evidence="8 9">DSM 16392</strain>
    </source>
</reference>
<dbReference type="Gene3D" id="3.40.50.300">
    <property type="entry name" value="P-loop containing nucleotide triphosphate hydrolases"/>
    <property type="match status" value="1"/>
</dbReference>
<dbReference type="Pfam" id="PF00009">
    <property type="entry name" value="GTP_EFTU"/>
    <property type="match status" value="1"/>
</dbReference>
<proteinExistence type="predicted"/>
<comment type="function">
    <text evidence="6">Catalyzes the GTP-dependent ribosomal translocation step during translation elongation. During this step, the ribosome changes from the pre-translocational (PRE) to the post-translocational (POST) state as the newly formed A-site-bound peptidyl-tRNA and P-site-bound deacylated tRNA move to the P and E sites, respectively. Catalyzes the coordinated movement of the two tRNA molecules, the mRNA and conformational changes in the ribosome.</text>
</comment>
<dbReference type="InterPro" id="IPR035647">
    <property type="entry name" value="EFG_III/V"/>
</dbReference>
<dbReference type="PROSITE" id="PS51722">
    <property type="entry name" value="G_TR_2"/>
    <property type="match status" value="1"/>
</dbReference>
<dbReference type="SUPFAM" id="SSF54211">
    <property type="entry name" value="Ribosomal protein S5 domain 2-like"/>
    <property type="match status" value="1"/>
</dbReference>
<dbReference type="CDD" id="cd04170">
    <property type="entry name" value="EF-G_bact"/>
    <property type="match status" value="1"/>
</dbReference>
<gene>
    <name evidence="8" type="ORF">SAMN04488518_103172</name>
</gene>
<dbReference type="InterPro" id="IPR000795">
    <property type="entry name" value="T_Tr_GTP-bd_dom"/>
</dbReference>
<feature type="domain" description="Tr-type G" evidence="7">
    <location>
        <begin position="14"/>
        <end position="287"/>
    </location>
</feature>
<dbReference type="Gene3D" id="3.30.230.10">
    <property type="match status" value="1"/>
</dbReference>
<dbReference type="Gene3D" id="3.30.70.870">
    <property type="entry name" value="Elongation Factor G (Translational Gtpase), domain 3"/>
    <property type="match status" value="1"/>
</dbReference>
<dbReference type="SMART" id="SM00889">
    <property type="entry name" value="EFG_IV"/>
    <property type="match status" value="1"/>
</dbReference>
<dbReference type="NCBIfam" id="TIGR00231">
    <property type="entry name" value="small_GTP"/>
    <property type="match status" value="1"/>
</dbReference>
<dbReference type="InterPro" id="IPR005517">
    <property type="entry name" value="Transl_elong_EFG/EF2_IV"/>
</dbReference>
<dbReference type="InterPro" id="IPR047872">
    <property type="entry name" value="EFG_IV"/>
</dbReference>
<dbReference type="Pfam" id="PF00679">
    <property type="entry name" value="EFG_C"/>
    <property type="match status" value="1"/>
</dbReference>
<comment type="caution">
    <text evidence="8">The sequence shown here is derived from an EMBL/GenBank/DDBJ whole genome shotgun (WGS) entry which is preliminary data.</text>
</comment>
<dbReference type="Gene3D" id="2.40.30.10">
    <property type="entry name" value="Translation factors"/>
    <property type="match status" value="1"/>
</dbReference>
<dbReference type="RefSeq" id="WP_093518152.1">
    <property type="nucleotide sequence ID" value="NZ_FOSK01000003.1"/>
</dbReference>
<evidence type="ECO:0000256" key="2">
    <source>
        <dbReference type="ARBA" id="ARBA00022741"/>
    </source>
</evidence>
<dbReference type="PANTHER" id="PTHR43261:SF7">
    <property type="entry name" value="ELONGATION FACTOR G-LIKE PROTEIN"/>
    <property type="match status" value="1"/>
</dbReference>
<evidence type="ECO:0000256" key="5">
    <source>
        <dbReference type="ARBA" id="ARBA00023134"/>
    </source>
</evidence>
<keyword evidence="3 8" id="KW-0251">Elongation factor</keyword>
<dbReference type="PANTHER" id="PTHR43261">
    <property type="entry name" value="TRANSLATION ELONGATION FACTOR G-RELATED"/>
    <property type="match status" value="1"/>
</dbReference>
<dbReference type="SUPFAM" id="SSF54980">
    <property type="entry name" value="EF-G C-terminal domain-like"/>
    <property type="match status" value="2"/>
</dbReference>
<evidence type="ECO:0000256" key="3">
    <source>
        <dbReference type="ARBA" id="ARBA00022768"/>
    </source>
</evidence>
<keyword evidence="2" id="KW-0547">Nucleotide-binding</keyword>
<evidence type="ECO:0000256" key="1">
    <source>
        <dbReference type="ARBA" id="ARBA00017872"/>
    </source>
</evidence>
<dbReference type="InterPro" id="IPR041095">
    <property type="entry name" value="EFG_II"/>
</dbReference>
<dbReference type="NCBIfam" id="NF009891">
    <property type="entry name" value="PRK13351.1-1"/>
    <property type="match status" value="1"/>
</dbReference>
<dbReference type="InterPro" id="IPR009000">
    <property type="entry name" value="Transl_B-barrel_sf"/>
</dbReference>
<dbReference type="Pfam" id="PF14492">
    <property type="entry name" value="EFG_III"/>
    <property type="match status" value="1"/>
</dbReference>
<keyword evidence="5" id="KW-0342">GTP-binding</keyword>
<sequence length="686" mass="73942">MGDKHVGVAGGRVRSPRSVAIIGPFASGKTTLLEALLARTGAIGRQGSVDAKSSLGDSSDEARDHSMSVEANIATCTYKGDHFTFIDCPGSVEFLHEGNSVLNGVDIAVVVAEPDEKKTAALQLILKSLEQRSIPHVLFLNKIDKATGSVRAMLQALQPASSLPMVLRQIPIWEDGTATGFIDLALERAFVYQEGKPSNTIEIPDDERAREVDARYAMMEMLADHDDVLMEQLLEDEAPESEVIFDDLVQEMQRGEICPVFIGSAIKGNGIRRLLKALRHDAPGIVETRKRLGLKEDDAVLQVLKTYHTSHGGKLSVARLFGGSVKEGALLYDRHGEEYRPSGLFQMQGLQPKKITEAVAGDLVALGKLDNIETGMTLGVGAKPSQSLFIVDTPDAVLSKGIKATERKDEVRLSTALSKLVDEDPSLSITQVQSTGETVLEGQGEMHLRVALEKLTGRYGLSVKSFEPRIPYKETIRGTTELRGRHKKQSGGHGQFGDVVLAIQPMPRGEGHSFNDTITGGVVPKQYIPSVGDGVKEALEKGPLGFPVVDVAVTLKDGSYHSVDSSDQAFRMAGILAMKDGLKECKPVLLEPVDKVVVACPSDTTARINAIVSGRRGQILGFDARDNWDGWDEVEAMIPESELSDLIVELRSATAGVATFSRNFDHLAELSGKAADKVIEGATTPA</sequence>
<evidence type="ECO:0000313" key="9">
    <source>
        <dbReference type="Proteomes" id="UP000199598"/>
    </source>
</evidence>
<dbReference type="InterPro" id="IPR020568">
    <property type="entry name" value="Ribosomal_Su5_D2-typ_SF"/>
</dbReference>
<protein>
    <recommendedName>
        <fullName evidence="1">Elongation factor G</fullName>
    </recommendedName>
</protein>
<dbReference type="InterPro" id="IPR005225">
    <property type="entry name" value="Small_GTP-bd"/>
</dbReference>
<organism evidence="8 9">
    <name type="scientific">Pseudovibrio ascidiaceicola</name>
    <dbReference type="NCBI Taxonomy" id="285279"/>
    <lineage>
        <taxon>Bacteria</taxon>
        <taxon>Pseudomonadati</taxon>
        <taxon>Pseudomonadota</taxon>
        <taxon>Alphaproteobacteria</taxon>
        <taxon>Hyphomicrobiales</taxon>
        <taxon>Stappiaceae</taxon>
        <taxon>Pseudovibrio</taxon>
    </lineage>
</organism>
<dbReference type="SMART" id="SM00838">
    <property type="entry name" value="EFG_C"/>
    <property type="match status" value="1"/>
</dbReference>
<evidence type="ECO:0000313" key="8">
    <source>
        <dbReference type="EMBL" id="SFK23414.1"/>
    </source>
</evidence>